<sequence length="207" mass="21892">MDPTLPSPLPYNYVFNLRPPSGVLIAQVVGITTSTFLFAQNAAYSYSTVPAILLAPAPLAARQWSQFYSKGKRIGPALAIVSTLATAYVTYHQFPNSIPFKLNLAAIFIIPSIIPFTFAFLMPTNNALMEKSEALASTALDDKNAEAGVKSGESVHELIDKWGVLNLARAGIVGVGALLTVLAAVHKRQIEVLGSGGFASAPGVSSM</sequence>
<comment type="subcellular location">
    <subcellularLocation>
        <location evidence="1">Membrane</location>
        <topology evidence="1">Multi-pass membrane protein</topology>
    </subcellularLocation>
</comment>
<dbReference type="InterPro" id="IPR013901">
    <property type="entry name" value="Anthrone_oxy"/>
</dbReference>
<evidence type="ECO:0000256" key="3">
    <source>
        <dbReference type="ARBA" id="ARBA00022989"/>
    </source>
</evidence>
<feature type="transmembrane region" description="Helical" evidence="6">
    <location>
        <begin position="103"/>
        <end position="122"/>
    </location>
</feature>
<keyword evidence="2 6" id="KW-0812">Transmembrane</keyword>
<evidence type="ECO:0008006" key="9">
    <source>
        <dbReference type="Google" id="ProtNLM"/>
    </source>
</evidence>
<dbReference type="EMBL" id="JAADJZ010000004">
    <property type="protein sequence ID" value="KAF2875568.1"/>
    <property type="molecule type" value="Genomic_DNA"/>
</dbReference>
<evidence type="ECO:0000256" key="1">
    <source>
        <dbReference type="ARBA" id="ARBA00004141"/>
    </source>
</evidence>
<dbReference type="OrthoDB" id="5954308at2759"/>
<keyword evidence="8" id="KW-1185">Reference proteome</keyword>
<dbReference type="PANTHER" id="PTHR35042">
    <property type="entry name" value="ANTHRONE OXYGENASE ENCC"/>
    <property type="match status" value="1"/>
</dbReference>
<evidence type="ECO:0000256" key="4">
    <source>
        <dbReference type="ARBA" id="ARBA00023136"/>
    </source>
</evidence>
<evidence type="ECO:0000313" key="8">
    <source>
        <dbReference type="Proteomes" id="UP000481861"/>
    </source>
</evidence>
<reference evidence="7 8" key="1">
    <citation type="submission" date="2020-01" db="EMBL/GenBank/DDBJ databases">
        <authorList>
            <consortium name="DOE Joint Genome Institute"/>
            <person name="Haridas S."/>
            <person name="Albert R."/>
            <person name="Binder M."/>
            <person name="Bloem J."/>
            <person name="Labutti K."/>
            <person name="Salamov A."/>
            <person name="Andreopoulos B."/>
            <person name="Baker S.E."/>
            <person name="Barry K."/>
            <person name="Bills G."/>
            <person name="Bluhm B.H."/>
            <person name="Cannon C."/>
            <person name="Castanera R."/>
            <person name="Culley D.E."/>
            <person name="Daum C."/>
            <person name="Ezra D."/>
            <person name="Gonzalez J.B."/>
            <person name="Henrissat B."/>
            <person name="Kuo A."/>
            <person name="Liang C."/>
            <person name="Lipzen A."/>
            <person name="Lutzoni F."/>
            <person name="Magnuson J."/>
            <person name="Mondo S."/>
            <person name="Nolan M."/>
            <person name="Ohm R."/>
            <person name="Pangilinan J."/>
            <person name="Park H.-J.H."/>
            <person name="Ramirez L."/>
            <person name="Alfaro M."/>
            <person name="Sun H."/>
            <person name="Tritt A."/>
            <person name="Yoshinaga Y."/>
            <person name="Zwiers L.-H.L."/>
            <person name="Turgeon B.G."/>
            <person name="Goodwin S.B."/>
            <person name="Spatafora J.W."/>
            <person name="Crous P.W."/>
            <person name="Grigoriev I.V."/>
        </authorList>
    </citation>
    <scope>NUCLEOTIDE SEQUENCE [LARGE SCALE GENOMIC DNA]</scope>
    <source>
        <strain evidence="7 8">CBS 611.86</strain>
    </source>
</reference>
<organism evidence="7 8">
    <name type="scientific">Massariosphaeria phaeospora</name>
    <dbReference type="NCBI Taxonomy" id="100035"/>
    <lineage>
        <taxon>Eukaryota</taxon>
        <taxon>Fungi</taxon>
        <taxon>Dikarya</taxon>
        <taxon>Ascomycota</taxon>
        <taxon>Pezizomycotina</taxon>
        <taxon>Dothideomycetes</taxon>
        <taxon>Pleosporomycetidae</taxon>
        <taxon>Pleosporales</taxon>
        <taxon>Pleosporales incertae sedis</taxon>
        <taxon>Massariosphaeria</taxon>
    </lineage>
</organism>
<proteinExistence type="inferred from homology"/>
<keyword evidence="4 6" id="KW-0472">Membrane</keyword>
<evidence type="ECO:0000256" key="5">
    <source>
        <dbReference type="ARBA" id="ARBA00034313"/>
    </source>
</evidence>
<accession>A0A7C8IBT4</accession>
<dbReference type="Pfam" id="PF08592">
    <property type="entry name" value="Anthrone_oxy"/>
    <property type="match status" value="1"/>
</dbReference>
<comment type="similarity">
    <text evidence="5">Belongs to the anthrone oxygenase family.</text>
</comment>
<dbReference type="Proteomes" id="UP000481861">
    <property type="component" value="Unassembled WGS sequence"/>
</dbReference>
<feature type="transmembrane region" description="Helical" evidence="6">
    <location>
        <begin position="73"/>
        <end position="91"/>
    </location>
</feature>
<protein>
    <recommendedName>
        <fullName evidence="9">DUF1772-domain-containing protein</fullName>
    </recommendedName>
</protein>
<name>A0A7C8IBT4_9PLEO</name>
<dbReference type="PANTHER" id="PTHR35042:SF1">
    <property type="entry name" value="DUF1772-DOMAIN-CONTAINING PROTEIN"/>
    <property type="match status" value="1"/>
</dbReference>
<evidence type="ECO:0000256" key="6">
    <source>
        <dbReference type="SAM" id="Phobius"/>
    </source>
</evidence>
<keyword evidence="3 6" id="KW-1133">Transmembrane helix</keyword>
<gene>
    <name evidence="7" type="ORF">BDV95DRAFT_485546</name>
</gene>
<dbReference type="GO" id="GO:0016020">
    <property type="term" value="C:membrane"/>
    <property type="evidence" value="ECO:0007669"/>
    <property type="project" value="UniProtKB-SubCell"/>
</dbReference>
<evidence type="ECO:0000313" key="7">
    <source>
        <dbReference type="EMBL" id="KAF2875568.1"/>
    </source>
</evidence>
<evidence type="ECO:0000256" key="2">
    <source>
        <dbReference type="ARBA" id="ARBA00022692"/>
    </source>
</evidence>
<feature type="transmembrane region" description="Helical" evidence="6">
    <location>
        <begin position="20"/>
        <end position="38"/>
    </location>
</feature>
<comment type="caution">
    <text evidence="7">The sequence shown here is derived from an EMBL/GenBank/DDBJ whole genome shotgun (WGS) entry which is preliminary data.</text>
</comment>
<dbReference type="AlphaFoldDB" id="A0A7C8IBT4"/>